<evidence type="ECO:0000313" key="9">
    <source>
        <dbReference type="Proteomes" id="UP000222542"/>
    </source>
</evidence>
<sequence>MALSIINIFYLLLLITHLDLSTAKKCFLYSKYQVYIINKLPPNSSQLQIHCALKNDDLGYHYPAINDDFNWSFCINFLLQLYTFVIFGGVQRMSLLLCLMTQSIVSIMG</sequence>
<keyword evidence="9" id="KW-1185">Reference proteome</keyword>
<proteinExistence type="inferred from homology"/>
<reference evidence="8 9" key="1">
    <citation type="journal article" date="2014" name="Nat. Genet.">
        <title>Genome sequence of the hot pepper provides insights into the evolution of pungency in Capsicum species.</title>
        <authorList>
            <person name="Kim S."/>
            <person name="Park M."/>
            <person name="Yeom S.I."/>
            <person name="Kim Y.M."/>
            <person name="Lee J.M."/>
            <person name="Lee H.A."/>
            <person name="Seo E."/>
            <person name="Choi J."/>
            <person name="Cheong K."/>
            <person name="Kim K.T."/>
            <person name="Jung K."/>
            <person name="Lee G.W."/>
            <person name="Oh S.K."/>
            <person name="Bae C."/>
            <person name="Kim S.B."/>
            <person name="Lee H.Y."/>
            <person name="Kim S.Y."/>
            <person name="Kim M.S."/>
            <person name="Kang B.C."/>
            <person name="Jo Y.D."/>
            <person name="Yang H.B."/>
            <person name="Jeong H.J."/>
            <person name="Kang W.H."/>
            <person name="Kwon J.K."/>
            <person name="Shin C."/>
            <person name="Lim J.Y."/>
            <person name="Park J.H."/>
            <person name="Huh J.H."/>
            <person name="Kim J.S."/>
            <person name="Kim B.D."/>
            <person name="Cohen O."/>
            <person name="Paran I."/>
            <person name="Suh M.C."/>
            <person name="Lee S.B."/>
            <person name="Kim Y.K."/>
            <person name="Shin Y."/>
            <person name="Noh S.J."/>
            <person name="Park J."/>
            <person name="Seo Y.S."/>
            <person name="Kwon S.Y."/>
            <person name="Kim H.A."/>
            <person name="Park J.M."/>
            <person name="Kim H.J."/>
            <person name="Choi S.B."/>
            <person name="Bosland P.W."/>
            <person name="Reeves G."/>
            <person name="Jo S.H."/>
            <person name="Lee B.W."/>
            <person name="Cho H.T."/>
            <person name="Choi H.S."/>
            <person name="Lee M.S."/>
            <person name="Yu Y."/>
            <person name="Do Choi Y."/>
            <person name="Park B.S."/>
            <person name="van Deynze A."/>
            <person name="Ashrafi H."/>
            <person name="Hill T."/>
            <person name="Kim W.T."/>
            <person name="Pai H.S."/>
            <person name="Ahn H.K."/>
            <person name="Yeam I."/>
            <person name="Giovannoni J.J."/>
            <person name="Rose J.K."/>
            <person name="Sorensen I."/>
            <person name="Lee S.J."/>
            <person name="Kim R.W."/>
            <person name="Choi I.Y."/>
            <person name="Choi B.S."/>
            <person name="Lim J.S."/>
            <person name="Lee Y.H."/>
            <person name="Choi D."/>
        </authorList>
    </citation>
    <scope>NUCLEOTIDE SEQUENCE [LARGE SCALE GENOMIC DNA]</scope>
    <source>
        <strain evidence="9">cv. CM334</strain>
    </source>
</reference>
<dbReference type="Proteomes" id="UP000222542">
    <property type="component" value="Unassembled WGS sequence"/>
</dbReference>
<feature type="signal peptide" evidence="6">
    <location>
        <begin position="1"/>
        <end position="23"/>
    </location>
</feature>
<feature type="chain" id="PRO_5025093922" description="S-protein homolog" evidence="6">
    <location>
        <begin position="24"/>
        <end position="109"/>
    </location>
</feature>
<evidence type="ECO:0000256" key="7">
    <source>
        <dbReference type="SAM" id="Phobius"/>
    </source>
</evidence>
<evidence type="ECO:0000256" key="1">
    <source>
        <dbReference type="ARBA" id="ARBA00004613"/>
    </source>
</evidence>
<keyword evidence="7" id="KW-0472">Membrane</keyword>
<protein>
    <recommendedName>
        <fullName evidence="6">S-protein homolog</fullName>
    </recommendedName>
</protein>
<evidence type="ECO:0000256" key="2">
    <source>
        <dbReference type="ARBA" id="ARBA00005581"/>
    </source>
</evidence>
<comment type="similarity">
    <text evidence="2 6">Belongs to the plant self-incompatibility (S1) protein family.</text>
</comment>
<dbReference type="GO" id="GO:0060320">
    <property type="term" value="P:rejection of self pollen"/>
    <property type="evidence" value="ECO:0007669"/>
    <property type="project" value="UniProtKB-KW"/>
</dbReference>
<evidence type="ECO:0000256" key="4">
    <source>
        <dbReference type="ARBA" id="ARBA00022525"/>
    </source>
</evidence>
<feature type="transmembrane region" description="Helical" evidence="7">
    <location>
        <begin position="69"/>
        <end position="90"/>
    </location>
</feature>
<dbReference type="PANTHER" id="PTHR31232">
    <property type="match status" value="1"/>
</dbReference>
<keyword evidence="5 6" id="KW-0732">Signal</keyword>
<accession>A0A2G2Z084</accession>
<reference evidence="8 9" key="2">
    <citation type="journal article" date="2017" name="Genome Biol.">
        <title>New reference genome sequences of hot pepper reveal the massive evolution of plant disease-resistance genes by retroduplication.</title>
        <authorList>
            <person name="Kim S."/>
            <person name="Park J."/>
            <person name="Yeom S.I."/>
            <person name="Kim Y.M."/>
            <person name="Seo E."/>
            <person name="Kim K.T."/>
            <person name="Kim M.S."/>
            <person name="Lee J.M."/>
            <person name="Cheong K."/>
            <person name="Shin H.S."/>
            <person name="Kim S.B."/>
            <person name="Han K."/>
            <person name="Lee J."/>
            <person name="Park M."/>
            <person name="Lee H.A."/>
            <person name="Lee H.Y."/>
            <person name="Lee Y."/>
            <person name="Oh S."/>
            <person name="Lee J.H."/>
            <person name="Choi E."/>
            <person name="Choi E."/>
            <person name="Lee S.E."/>
            <person name="Jeon J."/>
            <person name="Kim H."/>
            <person name="Choi G."/>
            <person name="Song H."/>
            <person name="Lee J."/>
            <person name="Lee S.C."/>
            <person name="Kwon J.K."/>
            <person name="Lee H.Y."/>
            <person name="Koo N."/>
            <person name="Hong Y."/>
            <person name="Kim R.W."/>
            <person name="Kang W.H."/>
            <person name="Huh J.H."/>
            <person name="Kang B.C."/>
            <person name="Yang T.J."/>
            <person name="Lee Y.H."/>
            <person name="Bennetzen J.L."/>
            <person name="Choi D."/>
        </authorList>
    </citation>
    <scope>NUCLEOTIDE SEQUENCE [LARGE SCALE GENOMIC DNA]</scope>
    <source>
        <strain evidence="9">cv. CM334</strain>
    </source>
</reference>
<keyword evidence="3 6" id="KW-0713">Self-incompatibility</keyword>
<evidence type="ECO:0000256" key="5">
    <source>
        <dbReference type="ARBA" id="ARBA00022729"/>
    </source>
</evidence>
<dbReference type="InterPro" id="IPR010264">
    <property type="entry name" value="Self-incomp_S1"/>
</dbReference>
<keyword evidence="4 6" id="KW-0964">Secreted</keyword>
<name>A0A2G2Z084_CAPAN</name>
<dbReference type="GO" id="GO:0005576">
    <property type="term" value="C:extracellular region"/>
    <property type="evidence" value="ECO:0007669"/>
    <property type="project" value="UniProtKB-SubCell"/>
</dbReference>
<dbReference type="Pfam" id="PF05938">
    <property type="entry name" value="Self-incomp_S1"/>
    <property type="match status" value="1"/>
</dbReference>
<organism evidence="8 9">
    <name type="scientific">Capsicum annuum</name>
    <name type="common">Capsicum pepper</name>
    <dbReference type="NCBI Taxonomy" id="4072"/>
    <lineage>
        <taxon>Eukaryota</taxon>
        <taxon>Viridiplantae</taxon>
        <taxon>Streptophyta</taxon>
        <taxon>Embryophyta</taxon>
        <taxon>Tracheophyta</taxon>
        <taxon>Spermatophyta</taxon>
        <taxon>Magnoliopsida</taxon>
        <taxon>eudicotyledons</taxon>
        <taxon>Gunneridae</taxon>
        <taxon>Pentapetalae</taxon>
        <taxon>asterids</taxon>
        <taxon>lamiids</taxon>
        <taxon>Solanales</taxon>
        <taxon>Solanaceae</taxon>
        <taxon>Solanoideae</taxon>
        <taxon>Capsiceae</taxon>
        <taxon>Capsicum</taxon>
    </lineage>
</organism>
<keyword evidence="7" id="KW-1133">Transmembrane helix</keyword>
<dbReference type="AlphaFoldDB" id="A0A2G2Z084"/>
<dbReference type="Gramene" id="PHT75430">
    <property type="protein sequence ID" value="PHT75430"/>
    <property type="gene ID" value="T459_18952"/>
</dbReference>
<dbReference type="EMBL" id="AYRZ02000007">
    <property type="protein sequence ID" value="PHT75430.1"/>
    <property type="molecule type" value="Genomic_DNA"/>
</dbReference>
<evidence type="ECO:0000313" key="8">
    <source>
        <dbReference type="EMBL" id="PHT75430.1"/>
    </source>
</evidence>
<evidence type="ECO:0000256" key="3">
    <source>
        <dbReference type="ARBA" id="ARBA00022471"/>
    </source>
</evidence>
<comment type="subcellular location">
    <subcellularLocation>
        <location evidence="1 6">Secreted</location>
    </subcellularLocation>
</comment>
<keyword evidence="7" id="KW-0812">Transmembrane</keyword>
<dbReference type="PANTHER" id="PTHR31232:SF165">
    <property type="entry name" value="S-PROTEIN HOMOLOG"/>
    <property type="match status" value="1"/>
</dbReference>
<gene>
    <name evidence="8" type="ORF">T459_18952</name>
</gene>
<evidence type="ECO:0000256" key="6">
    <source>
        <dbReference type="RuleBase" id="RU367044"/>
    </source>
</evidence>
<comment type="caution">
    <text evidence="8">The sequence shown here is derived from an EMBL/GenBank/DDBJ whole genome shotgun (WGS) entry which is preliminary data.</text>
</comment>